<evidence type="ECO:0000313" key="4">
    <source>
        <dbReference type="Proteomes" id="UP000287033"/>
    </source>
</evidence>
<proteinExistence type="predicted"/>
<organism evidence="3 4">
    <name type="scientific">Chiloscyllium punctatum</name>
    <name type="common">Brownbanded bambooshark</name>
    <name type="synonym">Hemiscyllium punctatum</name>
    <dbReference type="NCBI Taxonomy" id="137246"/>
    <lineage>
        <taxon>Eukaryota</taxon>
        <taxon>Metazoa</taxon>
        <taxon>Chordata</taxon>
        <taxon>Craniata</taxon>
        <taxon>Vertebrata</taxon>
        <taxon>Chondrichthyes</taxon>
        <taxon>Elasmobranchii</taxon>
        <taxon>Galeomorphii</taxon>
        <taxon>Galeoidea</taxon>
        <taxon>Orectolobiformes</taxon>
        <taxon>Hemiscylliidae</taxon>
        <taxon>Chiloscyllium</taxon>
    </lineage>
</organism>
<dbReference type="OrthoDB" id="8299755at2759"/>
<dbReference type="Pfam" id="PF16327">
    <property type="entry name" value="CcmF_C"/>
    <property type="match status" value="1"/>
</dbReference>
<comment type="caution">
    <text evidence="3">The sequence shown here is derived from an EMBL/GenBank/DDBJ whole genome shotgun (WGS) entry which is preliminary data.</text>
</comment>
<keyword evidence="1" id="KW-1133">Transmembrane helix</keyword>
<dbReference type="InterPro" id="IPR032523">
    <property type="entry name" value="CcmF_C"/>
</dbReference>
<evidence type="ECO:0000313" key="3">
    <source>
        <dbReference type="EMBL" id="GCC48146.1"/>
    </source>
</evidence>
<sequence>MEPSKRSFPARTDTTMQAALMTRGFSQLYLSLGDTNPDGSIVIRLYHKPLVLLIWLGPLLMVLGGALSLSDRRLRIGAPKPAKPVTPRLQPAK</sequence>
<reference evidence="3 4" key="1">
    <citation type="journal article" date="2018" name="Nat. Ecol. Evol.">
        <title>Shark genomes provide insights into elasmobranch evolution and the origin of vertebrates.</title>
        <authorList>
            <person name="Hara Y"/>
            <person name="Yamaguchi K"/>
            <person name="Onimaru K"/>
            <person name="Kadota M"/>
            <person name="Koyanagi M"/>
            <person name="Keeley SD"/>
            <person name="Tatsumi K"/>
            <person name="Tanaka K"/>
            <person name="Motone F"/>
            <person name="Kageyama Y"/>
            <person name="Nozu R"/>
            <person name="Adachi N"/>
            <person name="Nishimura O"/>
            <person name="Nakagawa R"/>
            <person name="Tanegashima C"/>
            <person name="Kiyatake I"/>
            <person name="Matsumoto R"/>
            <person name="Murakumo K"/>
            <person name="Nishida K"/>
            <person name="Terakita A"/>
            <person name="Kuratani S"/>
            <person name="Sato K"/>
            <person name="Hyodo S Kuraku.S."/>
        </authorList>
    </citation>
    <scope>NUCLEOTIDE SEQUENCE [LARGE SCALE GENOMIC DNA]</scope>
</reference>
<keyword evidence="1" id="KW-0812">Transmembrane</keyword>
<feature type="transmembrane region" description="Helical" evidence="1">
    <location>
        <begin position="50"/>
        <end position="70"/>
    </location>
</feature>
<feature type="domain" description="Cytochrome c-type biogenesis protein CcmF C-terminal" evidence="2">
    <location>
        <begin position="1"/>
        <end position="72"/>
    </location>
</feature>
<keyword evidence="4" id="KW-1185">Reference proteome</keyword>
<accession>A0A401TZU5</accession>
<gene>
    <name evidence="3" type="ORF">chiPu_0032293</name>
</gene>
<dbReference type="Proteomes" id="UP000287033">
    <property type="component" value="Unassembled WGS sequence"/>
</dbReference>
<keyword evidence="1" id="KW-0472">Membrane</keyword>
<evidence type="ECO:0000259" key="2">
    <source>
        <dbReference type="Pfam" id="PF16327"/>
    </source>
</evidence>
<dbReference type="EMBL" id="BEZZ01232882">
    <property type="protein sequence ID" value="GCC48146.1"/>
    <property type="molecule type" value="Genomic_DNA"/>
</dbReference>
<dbReference type="AlphaFoldDB" id="A0A401TZU5"/>
<name>A0A401TZU5_CHIPU</name>
<protein>
    <recommendedName>
        <fullName evidence="2">Cytochrome c-type biogenesis protein CcmF C-terminal domain-containing protein</fullName>
    </recommendedName>
</protein>
<evidence type="ECO:0000256" key="1">
    <source>
        <dbReference type="SAM" id="Phobius"/>
    </source>
</evidence>